<accession>A0A2P5AD07</accession>
<evidence type="ECO:0000313" key="5">
    <source>
        <dbReference type="Proteomes" id="UP000237105"/>
    </source>
</evidence>
<evidence type="ECO:0000313" key="4">
    <source>
        <dbReference type="EMBL" id="PON34428.1"/>
    </source>
</evidence>
<dbReference type="SUPFAM" id="SSF100920">
    <property type="entry name" value="Heat shock protein 70kD (HSP70), peptide-binding domain"/>
    <property type="match status" value="1"/>
</dbReference>
<dbReference type="Gene3D" id="2.60.34.10">
    <property type="entry name" value="Substrate Binding Domain Of DNAk, Chain A, domain 1"/>
    <property type="match status" value="1"/>
</dbReference>
<dbReference type="STRING" id="3476.A0A2P5AD07"/>
<keyword evidence="4" id="KW-0346">Stress response</keyword>
<comment type="similarity">
    <text evidence="3">Belongs to the heat shock protein 70 family.</text>
</comment>
<organism evidence="4 5">
    <name type="scientific">Parasponia andersonii</name>
    <name type="common">Sponia andersonii</name>
    <dbReference type="NCBI Taxonomy" id="3476"/>
    <lineage>
        <taxon>Eukaryota</taxon>
        <taxon>Viridiplantae</taxon>
        <taxon>Streptophyta</taxon>
        <taxon>Embryophyta</taxon>
        <taxon>Tracheophyta</taxon>
        <taxon>Spermatophyta</taxon>
        <taxon>Magnoliopsida</taxon>
        <taxon>eudicotyledons</taxon>
        <taxon>Gunneridae</taxon>
        <taxon>Pentapetalae</taxon>
        <taxon>rosids</taxon>
        <taxon>fabids</taxon>
        <taxon>Rosales</taxon>
        <taxon>Cannabaceae</taxon>
        <taxon>Parasponia</taxon>
    </lineage>
</organism>
<dbReference type="InterPro" id="IPR013126">
    <property type="entry name" value="Hsp_70_fam"/>
</dbReference>
<dbReference type="EMBL" id="JXTB01000660">
    <property type="protein sequence ID" value="PON34428.1"/>
    <property type="molecule type" value="Genomic_DNA"/>
</dbReference>
<sequence>MIAVVVGGDSDSMLVPLFVDEPIHYNIGSSIGIDLGNSHSRVGVVRINGHVEIIPNSKTPNWISFTKNQTLIGEAAKNQATLNPQGTIFDVKRLLGREFDDPVVQKEINVSSYKIVNKEGKPYIQVKVGGETKLFSPEELTAIFLGKMKAMAENHLGQRIRKAVITTPGEPFRGKPPSIWRGAIEKAAALAGFNEVRVIEHRAVALFAYNLHKKMGDNYILFFRLSGGRCDVSILFSEGGELSAVLSVIGDTHLVGEGFDQRVVNYFMGIIKSKYDRDISEDKRAVKKLVKECERAKIALSSHDQVVVEIESLFDGVNFSEPLTRTKFEELNKDLFEEIMVLVEKALEEAGLKKKDIHDILLVGGSTRIPKVQKLLKDLFDGKEPNKATHVNTNEILTYGALVLGGFYYSNQHNFFGRGLLMLEIAPISYGIETVGGVMTKIVPKNSALPCIKKKTFTTNQDYETNISIKIYAGEARMTKDCHKFGEFNLSGILPAPRGVPQIEITFQFDHDGILHVKAEDKASKTSASKTMNDSRYLTREEMDKMVENLVEEQEKIDFLMNKQFSPWMYNLL</sequence>
<dbReference type="PANTHER" id="PTHR19375">
    <property type="entry name" value="HEAT SHOCK PROTEIN 70KDA"/>
    <property type="match status" value="1"/>
</dbReference>
<proteinExistence type="inferred from homology"/>
<dbReference type="FunFam" id="3.30.30.30:FF:000003">
    <property type="entry name" value="Heat shock protein 9"/>
    <property type="match status" value="1"/>
</dbReference>
<dbReference type="InterPro" id="IPR018181">
    <property type="entry name" value="Heat_shock_70_CS"/>
</dbReference>
<dbReference type="GO" id="GO:0140662">
    <property type="term" value="F:ATP-dependent protein folding chaperone"/>
    <property type="evidence" value="ECO:0007669"/>
    <property type="project" value="InterPro"/>
</dbReference>
<name>A0A2P5AD07_PARAD</name>
<dbReference type="Gene3D" id="3.90.640.10">
    <property type="entry name" value="Actin, Chain A, domain 4"/>
    <property type="match status" value="1"/>
</dbReference>
<evidence type="ECO:0000256" key="3">
    <source>
        <dbReference type="RuleBase" id="RU003322"/>
    </source>
</evidence>
<dbReference type="PROSITE" id="PS01036">
    <property type="entry name" value="HSP70_3"/>
    <property type="match status" value="1"/>
</dbReference>
<dbReference type="SUPFAM" id="SSF53067">
    <property type="entry name" value="Actin-like ATPase domain"/>
    <property type="match status" value="2"/>
</dbReference>
<dbReference type="InterPro" id="IPR043129">
    <property type="entry name" value="ATPase_NBD"/>
</dbReference>
<comment type="caution">
    <text evidence="4">The sequence shown here is derived from an EMBL/GenBank/DDBJ whole genome shotgun (WGS) entry which is preliminary data.</text>
</comment>
<dbReference type="Proteomes" id="UP000237105">
    <property type="component" value="Unassembled WGS sequence"/>
</dbReference>
<dbReference type="InterPro" id="IPR029047">
    <property type="entry name" value="HSP70_peptide-bd_sf"/>
</dbReference>
<dbReference type="GO" id="GO:0005524">
    <property type="term" value="F:ATP binding"/>
    <property type="evidence" value="ECO:0007669"/>
    <property type="project" value="UniProtKB-KW"/>
</dbReference>
<dbReference type="Pfam" id="PF00012">
    <property type="entry name" value="HSP70"/>
    <property type="match status" value="1"/>
</dbReference>
<dbReference type="Gene3D" id="3.30.420.40">
    <property type="match status" value="2"/>
</dbReference>
<keyword evidence="5" id="KW-1185">Reference proteome</keyword>
<evidence type="ECO:0000256" key="2">
    <source>
        <dbReference type="ARBA" id="ARBA00022840"/>
    </source>
</evidence>
<dbReference type="AlphaFoldDB" id="A0A2P5AD07"/>
<keyword evidence="2 3" id="KW-0067">ATP-binding</keyword>
<dbReference type="OrthoDB" id="10280953at2759"/>
<evidence type="ECO:0000256" key="1">
    <source>
        <dbReference type="ARBA" id="ARBA00022741"/>
    </source>
</evidence>
<dbReference type="FunFam" id="3.90.640.10:FF:000002">
    <property type="entry name" value="Heat shock 70 kDa"/>
    <property type="match status" value="1"/>
</dbReference>
<dbReference type="PRINTS" id="PR00301">
    <property type="entry name" value="HEATSHOCK70"/>
</dbReference>
<keyword evidence="1 3" id="KW-0547">Nucleotide-binding</keyword>
<protein>
    <submittedName>
        <fullName evidence="4">Heat shock protein 70 family</fullName>
    </submittedName>
</protein>
<reference evidence="5" key="1">
    <citation type="submission" date="2016-06" db="EMBL/GenBank/DDBJ databases">
        <title>Parallel loss of symbiosis genes in relatives of nitrogen-fixing non-legume Parasponia.</title>
        <authorList>
            <person name="Van Velzen R."/>
            <person name="Holmer R."/>
            <person name="Bu F."/>
            <person name="Rutten L."/>
            <person name="Van Zeijl A."/>
            <person name="Liu W."/>
            <person name="Santuari L."/>
            <person name="Cao Q."/>
            <person name="Sharma T."/>
            <person name="Shen D."/>
            <person name="Roswanjaya Y."/>
            <person name="Wardhani T."/>
            <person name="Kalhor M.S."/>
            <person name="Jansen J."/>
            <person name="Van den Hoogen J."/>
            <person name="Gungor B."/>
            <person name="Hartog M."/>
            <person name="Hontelez J."/>
            <person name="Verver J."/>
            <person name="Yang W.-C."/>
            <person name="Schijlen E."/>
            <person name="Repin R."/>
            <person name="Schilthuizen M."/>
            <person name="Schranz E."/>
            <person name="Heidstra R."/>
            <person name="Miyata K."/>
            <person name="Fedorova E."/>
            <person name="Kohlen W."/>
            <person name="Bisseling T."/>
            <person name="Smit S."/>
            <person name="Geurts R."/>
        </authorList>
    </citation>
    <scope>NUCLEOTIDE SEQUENCE [LARGE SCALE GENOMIC DNA]</scope>
    <source>
        <strain evidence="5">cv. WU1-14</strain>
    </source>
</reference>
<gene>
    <name evidence="4" type="ORF">PanWU01x14_344580</name>
</gene>